<dbReference type="InterPro" id="IPR013108">
    <property type="entry name" value="Amidohydro_3"/>
</dbReference>
<protein>
    <recommendedName>
        <fullName evidence="1">Amidohydrolase 3 domain-containing protein</fullName>
    </recommendedName>
</protein>
<comment type="caution">
    <text evidence="2">The sequence shown here is derived from an EMBL/GenBank/DDBJ whole genome shotgun (WGS) entry which is preliminary data.</text>
</comment>
<dbReference type="SUPFAM" id="SSF51556">
    <property type="entry name" value="Metallo-dependent hydrolases"/>
    <property type="match status" value="1"/>
</dbReference>
<dbReference type="RefSeq" id="WP_345414647.1">
    <property type="nucleotide sequence ID" value="NZ_BAABGT010000025.1"/>
</dbReference>
<evidence type="ECO:0000313" key="2">
    <source>
        <dbReference type="EMBL" id="GAA4542536.1"/>
    </source>
</evidence>
<proteinExistence type="predicted"/>
<feature type="domain" description="Amidohydrolase 3" evidence="1">
    <location>
        <begin position="318"/>
        <end position="390"/>
    </location>
</feature>
<dbReference type="PANTHER" id="PTHR42717">
    <property type="entry name" value="DIHYDROOROTASE-RELATED"/>
    <property type="match status" value="1"/>
</dbReference>
<reference evidence="3" key="1">
    <citation type="journal article" date="2019" name="Int. J. Syst. Evol. Microbiol.">
        <title>The Global Catalogue of Microorganisms (GCM) 10K type strain sequencing project: providing services to taxonomists for standard genome sequencing and annotation.</title>
        <authorList>
            <consortium name="The Broad Institute Genomics Platform"/>
            <consortium name="The Broad Institute Genome Sequencing Center for Infectious Disease"/>
            <person name="Wu L."/>
            <person name="Ma J."/>
        </authorList>
    </citation>
    <scope>NUCLEOTIDE SEQUENCE [LARGE SCALE GENOMIC DNA]</scope>
    <source>
        <strain evidence="3">JCM 17906</strain>
    </source>
</reference>
<dbReference type="Gene3D" id="3.20.20.140">
    <property type="entry name" value="Metal-dependent hydrolases"/>
    <property type="match status" value="1"/>
</dbReference>
<dbReference type="InterPro" id="IPR032466">
    <property type="entry name" value="Metal_Hydrolase"/>
</dbReference>
<dbReference type="EMBL" id="BAABGT010000025">
    <property type="protein sequence ID" value="GAA4542536.1"/>
    <property type="molecule type" value="Genomic_DNA"/>
</dbReference>
<keyword evidence="3" id="KW-1185">Reference proteome</keyword>
<dbReference type="PANTHER" id="PTHR42717:SF1">
    <property type="entry name" value="IMIDAZOLONEPROPIONASE AND RELATED AMIDOHYDROLASES"/>
    <property type="match status" value="1"/>
</dbReference>
<evidence type="ECO:0000313" key="3">
    <source>
        <dbReference type="Proteomes" id="UP001501598"/>
    </source>
</evidence>
<dbReference type="InterPro" id="IPR011059">
    <property type="entry name" value="Metal-dep_hydrolase_composite"/>
</dbReference>
<gene>
    <name evidence="2" type="ORF">GCM10023175_18020</name>
</gene>
<dbReference type="Pfam" id="PF07969">
    <property type="entry name" value="Amidohydro_3"/>
    <property type="match status" value="1"/>
</dbReference>
<dbReference type="Gene3D" id="2.30.40.10">
    <property type="entry name" value="Urease, subunit C, domain 1"/>
    <property type="match status" value="1"/>
</dbReference>
<accession>A0ABP8RP06</accession>
<organism evidence="2 3">
    <name type="scientific">Pseudonocardia xishanensis</name>
    <dbReference type="NCBI Taxonomy" id="630995"/>
    <lineage>
        <taxon>Bacteria</taxon>
        <taxon>Bacillati</taxon>
        <taxon>Actinomycetota</taxon>
        <taxon>Actinomycetes</taxon>
        <taxon>Pseudonocardiales</taxon>
        <taxon>Pseudonocardiaceae</taxon>
        <taxon>Pseudonocardia</taxon>
    </lineage>
</organism>
<evidence type="ECO:0000259" key="1">
    <source>
        <dbReference type="Pfam" id="PF07969"/>
    </source>
</evidence>
<dbReference type="InterPro" id="IPR020043">
    <property type="entry name" value="Deacetylase_Atu3266-like"/>
</dbReference>
<dbReference type="Proteomes" id="UP001501598">
    <property type="component" value="Unassembled WGS sequence"/>
</dbReference>
<sequence>MSLGSSHADGTGRHLLLRGGHVLDPASGLDGVADVAVRDGRISAIGPDLTPDADAEVHDVTSRYVVPGLIDIHMHAFGGIGFSDSDTVGVQSGVTTLCDAGGAGTWSFPDMHAQLDGRLRTDMYSWLYVGPSGIAVSLIGEEQQKDIRSIVPVLPITDMFELVDRHRDTIAGMKVPAFGPTGEIGPMTMAKGLARSLGLPLYIHVGDIQERQPLPLDMDAIIDLLDPCDTVTHCYSPNPNSLFRSETELYPSVAAAIERGVGFDVGMGAFNFDFRIARRSMELGFLPTTISSDLQQANVTGPTFSLVNVMGMFLAMGMSLREILPMVTTHAAERLRASDRHGALRVGRAADITVLDLVDQPTEFADTVGGRLTGRQRLEVVFTAKHGEVVRPDAEAAQHPGNWSNFLAFREEEPPAAALEYDPARRALLGTVADALQDLESWSPLVVQEAVTTVLSAHALGRGAAGRAVLGAFLEPVFPQSPGYFLATKDRPFVLERLRLLAHHS</sequence>
<dbReference type="SUPFAM" id="SSF51338">
    <property type="entry name" value="Composite domain of metallo-dependent hydrolases"/>
    <property type="match status" value="1"/>
</dbReference>
<name>A0ABP8RP06_9PSEU</name>